<reference evidence="2" key="1">
    <citation type="journal article" date="2020" name="Nature">
        <title>Giant virus diversity and host interactions through global metagenomics.</title>
        <authorList>
            <person name="Schulz F."/>
            <person name="Roux S."/>
            <person name="Paez-Espino D."/>
            <person name="Jungbluth S."/>
            <person name="Walsh D.A."/>
            <person name="Denef V.J."/>
            <person name="McMahon K.D."/>
            <person name="Konstantinidis K.T."/>
            <person name="Eloe-Fadrosh E.A."/>
            <person name="Kyrpides N.C."/>
            <person name="Woyke T."/>
        </authorList>
    </citation>
    <scope>NUCLEOTIDE SEQUENCE</scope>
    <source>
        <strain evidence="2">GVMAG-M-3300018428-35</strain>
    </source>
</reference>
<evidence type="ECO:0000256" key="1">
    <source>
        <dbReference type="SAM" id="MobiDB-lite"/>
    </source>
</evidence>
<organism evidence="2">
    <name type="scientific">viral metagenome</name>
    <dbReference type="NCBI Taxonomy" id="1070528"/>
    <lineage>
        <taxon>unclassified sequences</taxon>
        <taxon>metagenomes</taxon>
        <taxon>organismal metagenomes</taxon>
    </lineage>
</organism>
<feature type="region of interest" description="Disordered" evidence="1">
    <location>
        <begin position="1"/>
        <end position="43"/>
    </location>
</feature>
<feature type="region of interest" description="Disordered" evidence="1">
    <location>
        <begin position="57"/>
        <end position="98"/>
    </location>
</feature>
<dbReference type="EMBL" id="MN739245">
    <property type="protein sequence ID" value="QHS95230.1"/>
    <property type="molecule type" value="Genomic_DNA"/>
</dbReference>
<name>A0A6C0BT42_9ZZZZ</name>
<accession>A0A6C0BT42</accession>
<feature type="compositionally biased region" description="Basic residues" evidence="1">
    <location>
        <begin position="9"/>
        <end position="39"/>
    </location>
</feature>
<proteinExistence type="predicted"/>
<dbReference type="AlphaFoldDB" id="A0A6C0BT42"/>
<evidence type="ECO:0000313" key="2">
    <source>
        <dbReference type="EMBL" id="QHS95230.1"/>
    </source>
</evidence>
<sequence>MNEYIYGGGKKKKQKHKKNTKKTHYGTKKKKSKKNKKPSLKLESSIEDLVSKELSNLDGFLKGRKTKKSKTSRKSRKKKSSRKKGRTQRKSRSRYGQVFKRMKTKRNRQILSGYKPIKAGDYTYTRDKD</sequence>
<feature type="compositionally biased region" description="Basic residues" evidence="1">
    <location>
        <begin position="62"/>
        <end position="93"/>
    </location>
</feature>
<protein>
    <submittedName>
        <fullName evidence="2">Uncharacterized protein</fullName>
    </submittedName>
</protein>